<keyword evidence="8" id="KW-0804">Transcription</keyword>
<dbReference type="InterPro" id="IPR031557">
    <property type="entry name" value="N-CoR_GPS2_interact"/>
</dbReference>
<dbReference type="InterPro" id="IPR001005">
    <property type="entry name" value="SANT/Myb"/>
</dbReference>
<protein>
    <recommendedName>
        <fullName evidence="11">SANT domain-containing protein</fullName>
    </recommendedName>
</protein>
<comment type="subcellular location">
    <subcellularLocation>
        <location evidence="1">Nucleus</location>
    </subcellularLocation>
</comment>
<feature type="domain" description="SANT" evidence="11">
    <location>
        <begin position="357"/>
        <end position="408"/>
    </location>
</feature>
<keyword evidence="13" id="KW-1185">Reference proteome</keyword>
<dbReference type="SUPFAM" id="SSF46689">
    <property type="entry name" value="Homeodomain-like"/>
    <property type="match status" value="1"/>
</dbReference>
<feature type="region of interest" description="Disordered" evidence="10">
    <location>
        <begin position="419"/>
        <end position="554"/>
    </location>
</feature>
<dbReference type="PANTHER" id="PTHR13992:SF21">
    <property type="entry name" value="NUCLEAR RECEPTOR COREPRESSOR 2"/>
    <property type="match status" value="1"/>
</dbReference>
<gene>
    <name evidence="12" type="ORF">NHX12_029262</name>
</gene>
<dbReference type="Pfam" id="PF15784">
    <property type="entry name" value="GPS2_interact"/>
    <property type="match status" value="1"/>
</dbReference>
<keyword evidence="9" id="KW-0539">Nucleus</keyword>
<dbReference type="InterPro" id="IPR017884">
    <property type="entry name" value="SANT_dom"/>
</dbReference>
<proteinExistence type="inferred from homology"/>
<evidence type="ECO:0000259" key="11">
    <source>
        <dbReference type="PROSITE" id="PS51293"/>
    </source>
</evidence>
<organism evidence="12 13">
    <name type="scientific">Muraenolepis orangiensis</name>
    <name type="common">Patagonian moray cod</name>
    <dbReference type="NCBI Taxonomy" id="630683"/>
    <lineage>
        <taxon>Eukaryota</taxon>
        <taxon>Metazoa</taxon>
        <taxon>Chordata</taxon>
        <taxon>Craniata</taxon>
        <taxon>Vertebrata</taxon>
        <taxon>Euteleostomi</taxon>
        <taxon>Actinopterygii</taxon>
        <taxon>Neopterygii</taxon>
        <taxon>Teleostei</taxon>
        <taxon>Neoteleostei</taxon>
        <taxon>Acanthomorphata</taxon>
        <taxon>Zeiogadaria</taxon>
        <taxon>Gadariae</taxon>
        <taxon>Gadiformes</taxon>
        <taxon>Muraenolepidoidei</taxon>
        <taxon>Muraenolepididae</taxon>
        <taxon>Muraenolepis</taxon>
    </lineage>
</organism>
<evidence type="ECO:0000313" key="12">
    <source>
        <dbReference type="EMBL" id="KAJ3604522.1"/>
    </source>
</evidence>
<dbReference type="PROSITE" id="PS51293">
    <property type="entry name" value="SANT"/>
    <property type="match status" value="1"/>
</dbReference>
<dbReference type="GO" id="GO:0000122">
    <property type="term" value="P:negative regulation of transcription by RNA polymerase II"/>
    <property type="evidence" value="ECO:0007669"/>
    <property type="project" value="TreeGrafter"/>
</dbReference>
<dbReference type="OrthoDB" id="10258692at2759"/>
<dbReference type="GO" id="GO:0005654">
    <property type="term" value="C:nucleoplasm"/>
    <property type="evidence" value="ECO:0007669"/>
    <property type="project" value="UniProtKB-ARBA"/>
</dbReference>
<dbReference type="Pfam" id="PF00249">
    <property type="entry name" value="Myb_DNA-binding"/>
    <property type="match status" value="1"/>
</dbReference>
<evidence type="ECO:0000256" key="2">
    <source>
        <dbReference type="ARBA" id="ARBA00010097"/>
    </source>
</evidence>
<dbReference type="FunFam" id="1.20.5.430:FF:000001">
    <property type="entry name" value="Nuclear receptor corepressor 2 isoform 1"/>
    <property type="match status" value="1"/>
</dbReference>
<feature type="compositionally biased region" description="Basic and acidic residues" evidence="10">
    <location>
        <begin position="142"/>
        <end position="153"/>
    </location>
</feature>
<sequence>MALHYVLSFSFLTTTFFLPYRGQEQHIRYEHIYLAEPNSQMEVEYAEIKRPRLEMGPESLMRHSNHRPPLPLGGAEDLAKERGSSMGKLEPISPVSPVQMDPDLDVVSARFSKEELIQNMDRVDREITMVEQQICKLRKKQHQLEEEAAKPQEPEQPASPPPSEKKAEEAHRILEGLGPRVELPLYNQPSDTKQYHDNIKINQAMRKKLILYFKRRNHARKQWEQKFCQRYDQLMEAWEKKVDHIENNPRRRAKEVKVREYYEKQFPEIRKQRELQERMQSRVGPRSSGALTSSAARSEHEVSEIMDGISEQENTEKQMRQLAVIPPMLFDTEQQRIKFINMNGLMGDPMKVYKDRQVMNMWSEQEKDTFREKFIQHPKNFSLIASFLERKTVAECVLFYYLTKKNENYKNIVRRNYRRRGRSQHGQQQQQQQQQPPQQPPQQPVNRSSLEEKEKEKEGEKEGEKEEEKAEADDKEDGMKDDTSGEDGEDKEPTVTVKGRRTANSQGRRKGRITRSMTSEVEESGPPALSSELGNQEMNESSRWTEEEMETAKK</sequence>
<feature type="compositionally biased region" description="Basic and acidic residues" evidence="10">
    <location>
        <begin position="449"/>
        <end position="468"/>
    </location>
</feature>
<comment type="similarity">
    <text evidence="2">Belongs to the N-CoR nuclear receptor corepressors family.</text>
</comment>
<evidence type="ECO:0000313" key="13">
    <source>
        <dbReference type="Proteomes" id="UP001148018"/>
    </source>
</evidence>
<feature type="compositionally biased region" description="Polar residues" evidence="10">
    <location>
        <begin position="532"/>
        <end position="542"/>
    </location>
</feature>
<evidence type="ECO:0000256" key="9">
    <source>
        <dbReference type="ARBA" id="ARBA00023242"/>
    </source>
</evidence>
<comment type="caution">
    <text evidence="12">The sequence shown here is derived from an EMBL/GenBank/DDBJ whole genome shotgun (WGS) entry which is preliminary data.</text>
</comment>
<dbReference type="Gene3D" id="1.10.10.60">
    <property type="entry name" value="Homeodomain-like"/>
    <property type="match status" value="1"/>
</dbReference>
<dbReference type="GO" id="GO:0000785">
    <property type="term" value="C:chromatin"/>
    <property type="evidence" value="ECO:0007669"/>
    <property type="project" value="TreeGrafter"/>
</dbReference>
<dbReference type="GO" id="GO:0003714">
    <property type="term" value="F:transcription corepressor activity"/>
    <property type="evidence" value="ECO:0007669"/>
    <property type="project" value="UniProtKB-ARBA"/>
</dbReference>
<dbReference type="InterPro" id="IPR009057">
    <property type="entry name" value="Homeodomain-like_sf"/>
</dbReference>
<evidence type="ECO:0000256" key="10">
    <source>
        <dbReference type="SAM" id="MobiDB-lite"/>
    </source>
</evidence>
<evidence type="ECO:0000256" key="8">
    <source>
        <dbReference type="ARBA" id="ARBA00023163"/>
    </source>
</evidence>
<dbReference type="SMART" id="SM00717">
    <property type="entry name" value="SANT"/>
    <property type="match status" value="1"/>
</dbReference>
<dbReference type="GO" id="GO:0003677">
    <property type="term" value="F:DNA binding"/>
    <property type="evidence" value="ECO:0007669"/>
    <property type="project" value="UniProtKB-KW"/>
</dbReference>
<dbReference type="GO" id="GO:0032991">
    <property type="term" value="C:protein-containing complex"/>
    <property type="evidence" value="ECO:0007669"/>
    <property type="project" value="UniProtKB-ARBA"/>
</dbReference>
<keyword evidence="6" id="KW-0175">Coiled coil</keyword>
<dbReference type="InterPro" id="IPR051571">
    <property type="entry name" value="N-CoR_corepressor"/>
</dbReference>
<evidence type="ECO:0000256" key="4">
    <source>
        <dbReference type="ARBA" id="ARBA00022737"/>
    </source>
</evidence>
<evidence type="ECO:0000256" key="3">
    <source>
        <dbReference type="ARBA" id="ARBA00022491"/>
    </source>
</evidence>
<keyword evidence="7" id="KW-0238">DNA-binding</keyword>
<evidence type="ECO:0000256" key="5">
    <source>
        <dbReference type="ARBA" id="ARBA00023015"/>
    </source>
</evidence>
<dbReference type="FunFam" id="1.10.10.60:FF:000026">
    <property type="entry name" value="Nuclear receptor corepressor 2 isoform 1"/>
    <property type="match status" value="1"/>
</dbReference>
<feature type="region of interest" description="Disordered" evidence="10">
    <location>
        <begin position="141"/>
        <end position="169"/>
    </location>
</feature>
<feature type="non-terminal residue" evidence="12">
    <location>
        <position position="1"/>
    </location>
</feature>
<dbReference type="EMBL" id="JANIIK010000044">
    <property type="protein sequence ID" value="KAJ3604522.1"/>
    <property type="molecule type" value="Genomic_DNA"/>
</dbReference>
<keyword evidence="3" id="KW-0678">Repressor</keyword>
<keyword evidence="4" id="KW-0677">Repeat</keyword>
<name>A0A9Q0EAV1_9TELE</name>
<evidence type="ECO:0000256" key="7">
    <source>
        <dbReference type="ARBA" id="ARBA00023125"/>
    </source>
</evidence>
<dbReference type="Gene3D" id="1.20.5.430">
    <property type="match status" value="1"/>
</dbReference>
<dbReference type="Proteomes" id="UP001148018">
    <property type="component" value="Unassembled WGS sequence"/>
</dbReference>
<dbReference type="AlphaFoldDB" id="A0A9Q0EAV1"/>
<evidence type="ECO:0000256" key="6">
    <source>
        <dbReference type="ARBA" id="ARBA00023054"/>
    </source>
</evidence>
<reference evidence="12" key="1">
    <citation type="submission" date="2022-07" db="EMBL/GenBank/DDBJ databases">
        <title>Chromosome-level genome of Muraenolepis orangiensis.</title>
        <authorList>
            <person name="Kim J."/>
        </authorList>
    </citation>
    <scope>NUCLEOTIDE SEQUENCE</scope>
    <source>
        <strain evidence="12">KU_S4_2022</strain>
        <tissue evidence="12">Muscle</tissue>
    </source>
</reference>
<evidence type="ECO:0000256" key="1">
    <source>
        <dbReference type="ARBA" id="ARBA00004123"/>
    </source>
</evidence>
<dbReference type="PANTHER" id="PTHR13992">
    <property type="entry name" value="NUCLEAR RECEPTOR CO-REPRESSOR RELATED NCOR"/>
    <property type="match status" value="1"/>
</dbReference>
<feature type="compositionally biased region" description="Basic and acidic residues" evidence="10">
    <location>
        <begin position="543"/>
        <end position="554"/>
    </location>
</feature>
<keyword evidence="5" id="KW-0805">Transcription regulation</keyword>
<accession>A0A9Q0EAV1</accession>
<feature type="region of interest" description="Disordered" evidence="10">
    <location>
        <begin position="277"/>
        <end position="300"/>
    </location>
</feature>
<feature type="compositionally biased region" description="Low complexity" evidence="10">
    <location>
        <begin position="427"/>
        <end position="436"/>
    </location>
</feature>